<evidence type="ECO:0000313" key="2">
    <source>
        <dbReference type="Proteomes" id="UP000269396"/>
    </source>
</evidence>
<evidence type="ECO:0000313" key="1">
    <source>
        <dbReference type="EMBL" id="VDP73999.1"/>
    </source>
</evidence>
<keyword evidence="2" id="KW-1185">Reference proteome</keyword>
<proteinExistence type="predicted"/>
<dbReference type="AlphaFoldDB" id="A0A183PSM8"/>
<name>A0A183PSM8_9TREM</name>
<organism evidence="1 2">
    <name type="scientific">Schistosoma mattheei</name>
    <dbReference type="NCBI Taxonomy" id="31246"/>
    <lineage>
        <taxon>Eukaryota</taxon>
        <taxon>Metazoa</taxon>
        <taxon>Spiralia</taxon>
        <taxon>Lophotrochozoa</taxon>
        <taxon>Platyhelminthes</taxon>
        <taxon>Trematoda</taxon>
        <taxon>Digenea</taxon>
        <taxon>Strigeidida</taxon>
        <taxon>Schistosomatoidea</taxon>
        <taxon>Schistosomatidae</taxon>
        <taxon>Schistosoma</taxon>
    </lineage>
</organism>
<gene>
    <name evidence="1" type="ORF">SMTD_LOCUS17364</name>
</gene>
<reference evidence="1 2" key="1">
    <citation type="submission" date="2018-11" db="EMBL/GenBank/DDBJ databases">
        <authorList>
            <consortium name="Pathogen Informatics"/>
        </authorList>
    </citation>
    <scope>NUCLEOTIDE SEQUENCE [LARGE SCALE GENOMIC DNA]</scope>
    <source>
        <strain>Denwood</strain>
        <strain evidence="2">Zambia</strain>
    </source>
</reference>
<dbReference type="EMBL" id="UZAL01038597">
    <property type="protein sequence ID" value="VDP73999.1"/>
    <property type="molecule type" value="Genomic_DNA"/>
</dbReference>
<sequence length="130" mass="14519">MMVGDIQQKTLGLGFVLFGTRQHGLPIILRELVLPDRFDPVSPSFTARDGECCIGQNTCCPPGSRCLNNGKCEKIQKNIFKSSTSTLIPSISMNNNVQRPHFIKQNNEKENFQIEMSNSAKPAQRNILLL</sequence>
<protein>
    <submittedName>
        <fullName evidence="1">Uncharacterized protein</fullName>
    </submittedName>
</protein>
<accession>A0A183PSM8</accession>
<dbReference type="Proteomes" id="UP000269396">
    <property type="component" value="Unassembled WGS sequence"/>
</dbReference>